<reference evidence="1" key="1">
    <citation type="submission" date="2022-12" db="EMBL/GenBank/DDBJ databases">
        <title>Genome Sequence of Lasiodiplodia mahajangana.</title>
        <authorList>
            <person name="Buettner E."/>
        </authorList>
    </citation>
    <scope>NUCLEOTIDE SEQUENCE</scope>
    <source>
        <strain evidence="1">VT137</strain>
    </source>
</reference>
<evidence type="ECO:0000313" key="2">
    <source>
        <dbReference type="Proteomes" id="UP001153332"/>
    </source>
</evidence>
<keyword evidence="2" id="KW-1185">Reference proteome</keyword>
<protein>
    <submittedName>
        <fullName evidence="1">Uncharacterized protein</fullName>
    </submittedName>
</protein>
<evidence type="ECO:0000313" key="1">
    <source>
        <dbReference type="EMBL" id="KAJ8128474.1"/>
    </source>
</evidence>
<proteinExistence type="predicted"/>
<comment type="caution">
    <text evidence="1">The sequence shown here is derived from an EMBL/GenBank/DDBJ whole genome shotgun (WGS) entry which is preliminary data.</text>
</comment>
<gene>
    <name evidence="1" type="ORF">O1611_g5159</name>
</gene>
<organism evidence="1 2">
    <name type="scientific">Lasiodiplodia mahajangana</name>
    <dbReference type="NCBI Taxonomy" id="1108764"/>
    <lineage>
        <taxon>Eukaryota</taxon>
        <taxon>Fungi</taxon>
        <taxon>Dikarya</taxon>
        <taxon>Ascomycota</taxon>
        <taxon>Pezizomycotina</taxon>
        <taxon>Dothideomycetes</taxon>
        <taxon>Dothideomycetes incertae sedis</taxon>
        <taxon>Botryosphaeriales</taxon>
        <taxon>Botryosphaeriaceae</taxon>
        <taxon>Lasiodiplodia</taxon>
    </lineage>
</organism>
<dbReference type="EMBL" id="JAPUUL010001055">
    <property type="protein sequence ID" value="KAJ8128474.1"/>
    <property type="molecule type" value="Genomic_DNA"/>
</dbReference>
<dbReference type="Proteomes" id="UP001153332">
    <property type="component" value="Unassembled WGS sequence"/>
</dbReference>
<name>A0ACC2JM48_9PEZI</name>
<sequence>MGSESSASSFDEINPTPGVYDISGMCTPGFPVTFTISYQNVSAELSLSQFDATILEEHKKTYLVALGSSEGGSETKDLKSAAALAFSFLEHLSASRVSLGILARVFYAVKSGLMEGEDIHTFTDQLPDDLTIRQSVLRTYIALLSRLSCPIPSGSSELLAAARRGECSILMAFGGQSSTNAACVDDLMELYSLYQPLVETLMTSLSSVLHSLSRHPDTRAFYHGREIDVLRWVGDTSTQPDRTFLGGAAVSFPIIGMTSFLHYCILCKILGKTPGELGQLLSGVTGHSQGIVVAAAVASSQSWESFFTHAKWAVELLFWIGYECQMATPERHLSHEMVSTSVQHGDGVPILYANNRHLHQHERLYLSLINSHENHVVSGPPTSLRGLASRLRELCAEKDLDQSRIPYSKRKPVVDMQYLPINCPFHSPYLSTASDRVKDRLASLWPEPTTINDLLIPILHTETGADMRKTYPPKTSLTDLLVDAIATQVVDWPKSLHCEGGNRPSHIITLGTGRFSDLALQNVDGYGIRVIDGARLRHSGSTGIGSRSEIFARGLPRPSLSPTSWEELFKPRVVATSSGGHVVETRLNAILKTPPIITAGMTPTTASCDIVSAVMRAGYHIELAGGGYRSAEHLEKAIETVASDIPSGRGITCNVIYVDPKAVAFSIPLVRRLILRGVPIEGLTIGAGIPSPDIAAEYIQDLGLRHISFKPGSLGGIKEVIEIARKHPTFPIILQWTGGRAGGHHSCEDFHDPLLKSYSAIRRCQNLYLVVGGGFGDGAGMSPYLTGSWSLQFGRPAMPCDGILMGSRMMVATEARTSPGVKKLLVETPGVMDAEWERSYHPDAAGGVLSVISEMGQPIHKLATRAVRFWKEMDDTIFSLPKSERKHVLATRKAEIIRRLNTDFAKPWFGKNAAGQPVDLGEMTYGEVLSRLIDLMYLSHQGRWIDSSYRQIVSDFAIRSLERLCSGTFDPVWLTTPESLVREISETCPSINLQLIHPEDIHFFVQSCRLRGRKPVNFIVALDDDFEHWFKKDSLWQSEDLDAVVDQDPQRVCVLQSPVSVQYSARDDQSCKEILDEIHRDLVTAMKVTKAHGIEDEISPPITKSSGDMPQNITVDDKGVSIAFEPALGYDLPNQHQWLECLKPYTCASIIAVIREDTLFEVSSKRNRSNYLRRIFAPRHGFSLVLSRPFKWASLRDNTTGQILVHVEVNSSNRIQVEFTHQGLPVGSGVATLNLEWAYSQQKGLIDCTENRDSRIQDFYAHIWLGKERMARVERLDDRFIGKEFVLTRKLQDSLHLALSHAFLGASPVSPTTVLPLEAAVIAAWDVIVRPLLVSDLQGDLLRLVHRSIQIEYVGESHPMEIDDIVTSESSIRAVTIEPSGKSIEVEARVMRRNQPLAIVTSIFFIRGTFSASQPTFKGIEEPTFELKVDSGIFEAVLHDLEWFRLGEGSGPLLGKTLLVQAHTHSQWAGGNTNLKIRGTIKEKLWNGSQRDLGFVVFEASECHGNPVIDFLRRNGTAIDGIVPLKSPGWIGDSQVIVTAPSNTHLYTQVSGDYNPIHASPAFAALAELSGPIVHGMYTAAVCRKVVEDCVAPGQPKRLRRLYTSFMGIVQLGERLKVDISHEAMRGGRMIFQVIARREDSGEEVLRGEAEVEQPPTAYLFTGQGSQSTGMGMGLYESSSVAKTIYDDMDRHIMNLYGFSILHIIRKNPKEITIHFRGPQGQKILANYLGMRTELTTADGQRRSIPIIPDLSRESASYTFSEARGLLYATQFAQPAIILVEKATIEHLRSKGLVQEGAMFAGHSLGEYGALASMAPFLDFKDMLRAAFYRGLMMQFAIPRDENGCTGYGMMATNPSRVGKHFGVDALKALVKRIAHESGELLEIVNLNVEGDQYVCAGHIRNLSCLTEILNAIAEGEVSQASIEGYLRAPTTATTTLGNTVRQYVAQSRELPLNVEIPRGKATILLSGIDVPFHSARMRPWIPGFRQYFQEPIKVDDIRPEQLVGRFVPNVMGKPFSLDNSFIHGAARITGSAILEGLVG</sequence>
<accession>A0ACC2JM48</accession>